<name>A0ABQ6D3X0_9HYPH</name>
<evidence type="ECO:0000313" key="1">
    <source>
        <dbReference type="EMBL" id="GLS45044.1"/>
    </source>
</evidence>
<comment type="caution">
    <text evidence="1">The sequence shown here is derived from an EMBL/GenBank/DDBJ whole genome shotgun (WGS) entry which is preliminary data.</text>
</comment>
<sequence>MDAGAIGPAAGRLDVLCGDPIPPRSGAARPLTVRETFHIELLGLDDGAAAAPVQQRVSMRTSSLDGATERALRLFARARAPQRSEQRPEAVRVIDGAGREVFRWSRFDEPGG</sequence>
<reference evidence="2" key="1">
    <citation type="journal article" date="2019" name="Int. J. Syst. Evol. Microbiol.">
        <title>The Global Catalogue of Microorganisms (GCM) 10K type strain sequencing project: providing services to taxonomists for standard genome sequencing and annotation.</title>
        <authorList>
            <consortium name="The Broad Institute Genomics Platform"/>
            <consortium name="The Broad Institute Genome Sequencing Center for Infectious Disease"/>
            <person name="Wu L."/>
            <person name="Ma J."/>
        </authorList>
    </citation>
    <scope>NUCLEOTIDE SEQUENCE [LARGE SCALE GENOMIC DNA]</scope>
    <source>
        <strain evidence="2">NBRC 107710</strain>
    </source>
</reference>
<protein>
    <submittedName>
        <fullName evidence="1">Uncharacterized protein</fullName>
    </submittedName>
</protein>
<keyword evidence="2" id="KW-1185">Reference proteome</keyword>
<organism evidence="1 2">
    <name type="scientific">Methylobacterium brachythecii</name>
    <dbReference type="NCBI Taxonomy" id="1176177"/>
    <lineage>
        <taxon>Bacteria</taxon>
        <taxon>Pseudomonadati</taxon>
        <taxon>Pseudomonadota</taxon>
        <taxon>Alphaproteobacteria</taxon>
        <taxon>Hyphomicrobiales</taxon>
        <taxon>Methylobacteriaceae</taxon>
        <taxon>Methylobacterium</taxon>
    </lineage>
</organism>
<evidence type="ECO:0000313" key="2">
    <source>
        <dbReference type="Proteomes" id="UP001156881"/>
    </source>
</evidence>
<accession>A0ABQ6D3X0</accession>
<dbReference type="Proteomes" id="UP001156881">
    <property type="component" value="Unassembled WGS sequence"/>
</dbReference>
<proteinExistence type="predicted"/>
<dbReference type="EMBL" id="BSPG01000017">
    <property type="protein sequence ID" value="GLS45044.1"/>
    <property type="molecule type" value="Genomic_DNA"/>
</dbReference>
<gene>
    <name evidence="1" type="ORF">GCM10007884_30330</name>
</gene>